<dbReference type="SUPFAM" id="SSF49899">
    <property type="entry name" value="Concanavalin A-like lectins/glucanases"/>
    <property type="match status" value="1"/>
</dbReference>
<dbReference type="GO" id="GO:0001849">
    <property type="term" value="F:complement component C1q complex binding"/>
    <property type="evidence" value="ECO:0007669"/>
    <property type="project" value="TreeGrafter"/>
</dbReference>
<comment type="subunit">
    <text evidence="10">Homopentamer. Pentaxin (or pentraxin) have a discoid arrangement of 5 non-covalently bound subunits.</text>
</comment>
<evidence type="ECO:0000256" key="10">
    <source>
        <dbReference type="RuleBase" id="RU362112"/>
    </source>
</evidence>
<evidence type="ECO:0000256" key="1">
    <source>
        <dbReference type="ARBA" id="ARBA00004613"/>
    </source>
</evidence>
<comment type="subcellular location">
    <subcellularLocation>
        <location evidence="1 10">Secreted</location>
    </subcellularLocation>
</comment>
<dbReference type="InterPro" id="IPR051005">
    <property type="entry name" value="Pentraxin_domain"/>
</dbReference>
<dbReference type="EMBL" id="VZRR01016038">
    <property type="protein sequence ID" value="NWW14687.1"/>
    <property type="molecule type" value="Genomic_DNA"/>
</dbReference>
<evidence type="ECO:0000313" key="12">
    <source>
        <dbReference type="EMBL" id="NWW14687.1"/>
    </source>
</evidence>
<evidence type="ECO:0000313" key="13">
    <source>
        <dbReference type="Proteomes" id="UP000542358"/>
    </source>
</evidence>
<dbReference type="Proteomes" id="UP000542358">
    <property type="component" value="Unassembled WGS sequence"/>
</dbReference>
<dbReference type="PANTHER" id="PTHR45869:SF7">
    <property type="entry name" value="C-REACTIVE PROTEIN"/>
    <property type="match status" value="1"/>
</dbReference>
<dbReference type="InterPro" id="IPR030476">
    <property type="entry name" value="Pentaxin_CS"/>
</dbReference>
<evidence type="ECO:0000256" key="7">
    <source>
        <dbReference type="ARBA" id="ARBA00023157"/>
    </source>
</evidence>
<keyword evidence="3" id="KW-0964">Secreted</keyword>
<keyword evidence="6 10" id="KW-0106">Calcium</keyword>
<dbReference type="InterPro" id="IPR013320">
    <property type="entry name" value="ConA-like_dom_sf"/>
</dbReference>
<dbReference type="PROSITE" id="PS51828">
    <property type="entry name" value="PTX_2"/>
    <property type="match status" value="1"/>
</dbReference>
<dbReference type="GO" id="GO:0046872">
    <property type="term" value="F:metal ion binding"/>
    <property type="evidence" value="ECO:0007669"/>
    <property type="project" value="UniProtKB-KW"/>
</dbReference>
<comment type="cofactor">
    <cofactor evidence="10">
        <name>Ca(2+)</name>
        <dbReference type="ChEBI" id="CHEBI:29108"/>
    </cofactor>
    <text evidence="10">Binds 2 calcium ions per subunit.</text>
</comment>
<comment type="caution">
    <text evidence="12">The sequence shown here is derived from an EMBL/GenBank/DDBJ whole genome shotgun (WGS) entry which is preliminary data.</text>
</comment>
<dbReference type="PANTHER" id="PTHR45869">
    <property type="entry name" value="C-REACTIVE PROTEIN-RELATED"/>
    <property type="match status" value="1"/>
</dbReference>
<dbReference type="Gene3D" id="2.60.120.200">
    <property type="match status" value="1"/>
</dbReference>
<feature type="disulfide bond" evidence="9">
    <location>
        <begin position="34"/>
        <end position="93"/>
    </location>
</feature>
<keyword evidence="2" id="KW-0011">Acute phase</keyword>
<name>A0A7K6KPS7_9PASE</name>
<dbReference type="PROSITE" id="PS00289">
    <property type="entry name" value="PTX_1"/>
    <property type="match status" value="1"/>
</dbReference>
<keyword evidence="4 10" id="KW-0479">Metal-binding</keyword>
<dbReference type="Pfam" id="PF00354">
    <property type="entry name" value="Pentaxin"/>
    <property type="match status" value="1"/>
</dbReference>
<dbReference type="GO" id="GO:0006953">
    <property type="term" value="P:acute-phase response"/>
    <property type="evidence" value="ECO:0007669"/>
    <property type="project" value="UniProtKB-KW"/>
</dbReference>
<dbReference type="AlphaFoldDB" id="A0A7K6KPS7"/>
<feature type="non-terminal residue" evidence="12">
    <location>
        <position position="1"/>
    </location>
</feature>
<evidence type="ECO:0000256" key="6">
    <source>
        <dbReference type="ARBA" id="ARBA00022837"/>
    </source>
</evidence>
<evidence type="ECO:0000259" key="11">
    <source>
        <dbReference type="PROSITE" id="PS51828"/>
    </source>
</evidence>
<keyword evidence="7 9" id="KW-1015">Disulfide bond</keyword>
<dbReference type="GO" id="GO:0005615">
    <property type="term" value="C:extracellular space"/>
    <property type="evidence" value="ECO:0007669"/>
    <property type="project" value="TreeGrafter"/>
</dbReference>
<feature type="domain" description="Pentraxin (PTX)" evidence="11">
    <location>
        <begin position="3"/>
        <end position="198"/>
    </location>
</feature>
<dbReference type="InterPro" id="IPR001759">
    <property type="entry name" value="PTX_dom"/>
</dbReference>
<organism evidence="12 13">
    <name type="scientific">Oreocharis arfaki</name>
    <name type="common">tit berrypecker</name>
    <dbReference type="NCBI Taxonomy" id="979223"/>
    <lineage>
        <taxon>Eukaryota</taxon>
        <taxon>Metazoa</taxon>
        <taxon>Chordata</taxon>
        <taxon>Craniata</taxon>
        <taxon>Vertebrata</taxon>
        <taxon>Euteleostomi</taxon>
        <taxon>Archelosauria</taxon>
        <taxon>Archosauria</taxon>
        <taxon>Dinosauria</taxon>
        <taxon>Saurischia</taxon>
        <taxon>Theropoda</taxon>
        <taxon>Coelurosauria</taxon>
        <taxon>Aves</taxon>
        <taxon>Neognathae</taxon>
        <taxon>Neoaves</taxon>
        <taxon>Telluraves</taxon>
        <taxon>Australaves</taxon>
        <taxon>Passeriformes</taxon>
        <taxon>Passeroidea</taxon>
        <taxon>Paramythiidae</taxon>
        <taxon>Oreocharis</taxon>
    </lineage>
</organism>
<keyword evidence="5" id="KW-0732">Signal</keyword>
<evidence type="ECO:0000256" key="4">
    <source>
        <dbReference type="ARBA" id="ARBA00022723"/>
    </source>
</evidence>
<dbReference type="FunFam" id="2.60.120.200:FF:000070">
    <property type="entry name" value="Serum amyloid P-component"/>
    <property type="match status" value="1"/>
</dbReference>
<protein>
    <recommendedName>
        <fullName evidence="10">Pentraxin family member</fullName>
    </recommendedName>
</protein>
<evidence type="ECO:0000256" key="9">
    <source>
        <dbReference type="PROSITE-ProRule" id="PRU01172"/>
    </source>
</evidence>
<sequence length="198" mass="22179">DMVGSVFVFPQESRSSYVQVKAKLQQPLNNFTVCLRSFTDLTRRCSLFSYATKNQSNAILLLKSRPSLYEFHIGGEFLLFRVPQSLGQSEHVCASWESSTGIARFWFNGKPWPRKGLQRGYTVGVPASILLGQNQDGSGGHFNARESFVGEISSVYMWDTGISTSGVTAAMYDNPREPPLFGWRNFPYKLVGEGYVKP</sequence>
<proteinExistence type="inferred from homology"/>
<accession>A0A7K6KPS7</accession>
<comment type="similarity">
    <text evidence="8 10">Belongs to the pentraxin family.</text>
</comment>
<dbReference type="GO" id="GO:0045087">
    <property type="term" value="P:innate immune response"/>
    <property type="evidence" value="ECO:0007669"/>
    <property type="project" value="TreeGrafter"/>
</dbReference>
<feature type="non-terminal residue" evidence="12">
    <location>
        <position position="198"/>
    </location>
</feature>
<dbReference type="PRINTS" id="PR00895">
    <property type="entry name" value="PENTAXIN"/>
</dbReference>
<keyword evidence="13" id="KW-1185">Reference proteome</keyword>
<dbReference type="SMART" id="SM00159">
    <property type="entry name" value="PTX"/>
    <property type="match status" value="1"/>
</dbReference>
<evidence type="ECO:0000256" key="2">
    <source>
        <dbReference type="ARBA" id="ARBA00022486"/>
    </source>
</evidence>
<gene>
    <name evidence="12" type="primary">Crp</name>
    <name evidence="12" type="ORF">OREARF_R11551</name>
</gene>
<evidence type="ECO:0000256" key="3">
    <source>
        <dbReference type="ARBA" id="ARBA00022525"/>
    </source>
</evidence>
<evidence type="ECO:0000256" key="8">
    <source>
        <dbReference type="ARBA" id="ARBA00038102"/>
    </source>
</evidence>
<reference evidence="12 13" key="1">
    <citation type="submission" date="2019-09" db="EMBL/GenBank/DDBJ databases">
        <title>Bird 10,000 Genomes (B10K) Project - Family phase.</title>
        <authorList>
            <person name="Zhang G."/>
        </authorList>
    </citation>
    <scope>NUCLEOTIDE SEQUENCE [LARGE SCALE GENOMIC DNA]</scope>
    <source>
        <strain evidence="12">B10K-DU-029-42</strain>
        <tissue evidence="12">Muscle</tissue>
    </source>
</reference>
<evidence type="ECO:0000256" key="5">
    <source>
        <dbReference type="ARBA" id="ARBA00022729"/>
    </source>
</evidence>